<dbReference type="GO" id="GO:0008784">
    <property type="term" value="F:alanine racemase activity"/>
    <property type="evidence" value="ECO:0007669"/>
    <property type="project" value="UniProtKB-UniRule"/>
</dbReference>
<gene>
    <name evidence="11" type="ORF">SAMN03097708_00258</name>
</gene>
<evidence type="ECO:0000256" key="1">
    <source>
        <dbReference type="ARBA" id="ARBA00000316"/>
    </source>
</evidence>
<evidence type="ECO:0000259" key="10">
    <source>
        <dbReference type="SMART" id="SM01005"/>
    </source>
</evidence>
<dbReference type="InterPro" id="IPR029066">
    <property type="entry name" value="PLP-binding_barrel"/>
</dbReference>
<organism evidence="11 12">
    <name type="scientific">Thiohalomonas denitrificans</name>
    <dbReference type="NCBI Taxonomy" id="415747"/>
    <lineage>
        <taxon>Bacteria</taxon>
        <taxon>Pseudomonadati</taxon>
        <taxon>Pseudomonadota</taxon>
        <taxon>Gammaproteobacteria</taxon>
        <taxon>Thiohalomonadales</taxon>
        <taxon>Thiohalomonadaceae</taxon>
        <taxon>Thiohalomonas</taxon>
    </lineage>
</organism>
<dbReference type="InterPro" id="IPR011079">
    <property type="entry name" value="Ala_racemase_C"/>
</dbReference>
<dbReference type="AlphaFoldDB" id="A0A1G5PJT1"/>
<keyword evidence="6 7" id="KW-0413">Isomerase</keyword>
<feature type="modified residue" description="N6-(pyridoxal phosphate)lysine" evidence="7 8">
    <location>
        <position position="53"/>
    </location>
</feature>
<evidence type="ECO:0000256" key="4">
    <source>
        <dbReference type="ARBA" id="ARBA00013089"/>
    </source>
</evidence>
<dbReference type="CDD" id="cd06827">
    <property type="entry name" value="PLPDE_III_AR_proteobact"/>
    <property type="match status" value="1"/>
</dbReference>
<reference evidence="11 12" key="1">
    <citation type="submission" date="2016-10" db="EMBL/GenBank/DDBJ databases">
        <authorList>
            <person name="de Groot N.N."/>
        </authorList>
    </citation>
    <scope>NUCLEOTIDE SEQUENCE [LARGE SCALE GENOMIC DNA]</scope>
    <source>
        <strain evidence="11 12">HLD2</strain>
    </source>
</reference>
<dbReference type="Pfam" id="PF00842">
    <property type="entry name" value="Ala_racemase_C"/>
    <property type="match status" value="1"/>
</dbReference>
<comment type="function">
    <text evidence="7">Catalyzes the interconversion of L-alanine and D-alanine. May also act on other amino acids.</text>
</comment>
<feature type="binding site" evidence="7 9">
    <location>
        <position position="148"/>
    </location>
    <ligand>
        <name>substrate</name>
    </ligand>
</feature>
<evidence type="ECO:0000313" key="11">
    <source>
        <dbReference type="EMBL" id="SCZ49764.1"/>
    </source>
</evidence>
<dbReference type="SUPFAM" id="SSF51419">
    <property type="entry name" value="PLP-binding barrel"/>
    <property type="match status" value="1"/>
</dbReference>
<protein>
    <recommendedName>
        <fullName evidence="4 7">Alanine racemase</fullName>
        <ecNumber evidence="4 7">5.1.1.1</ecNumber>
    </recommendedName>
</protein>
<comment type="cofactor">
    <cofactor evidence="2 7 8">
        <name>pyridoxal 5'-phosphate</name>
        <dbReference type="ChEBI" id="CHEBI:597326"/>
    </cofactor>
</comment>
<dbReference type="UniPathway" id="UPA00042">
    <property type="reaction ID" value="UER00497"/>
</dbReference>
<evidence type="ECO:0000256" key="9">
    <source>
        <dbReference type="PIRSR" id="PIRSR600821-52"/>
    </source>
</evidence>
<dbReference type="NCBIfam" id="TIGR00492">
    <property type="entry name" value="alr"/>
    <property type="match status" value="1"/>
</dbReference>
<dbReference type="Proteomes" id="UP000199648">
    <property type="component" value="Unassembled WGS sequence"/>
</dbReference>
<feature type="active site" description="Proton acceptor; specific for D-alanine" evidence="7">
    <location>
        <position position="53"/>
    </location>
</feature>
<evidence type="ECO:0000256" key="5">
    <source>
        <dbReference type="ARBA" id="ARBA00022898"/>
    </source>
</evidence>
<accession>A0A1G5PJT1</accession>
<dbReference type="PANTHER" id="PTHR30511:SF0">
    <property type="entry name" value="ALANINE RACEMASE, CATABOLIC-RELATED"/>
    <property type="match status" value="1"/>
</dbReference>
<dbReference type="PANTHER" id="PTHR30511">
    <property type="entry name" value="ALANINE RACEMASE"/>
    <property type="match status" value="1"/>
</dbReference>
<dbReference type="PRINTS" id="PR00992">
    <property type="entry name" value="ALARACEMASE"/>
</dbReference>
<dbReference type="STRING" id="415747.SAMN03097708_00258"/>
<dbReference type="Gene3D" id="2.40.37.10">
    <property type="entry name" value="Lyase, Ornithine Decarboxylase, Chain A, domain 1"/>
    <property type="match status" value="1"/>
</dbReference>
<dbReference type="FunFam" id="3.20.20.10:FF:000002">
    <property type="entry name" value="Alanine racemase"/>
    <property type="match status" value="1"/>
</dbReference>
<dbReference type="SUPFAM" id="SSF50621">
    <property type="entry name" value="Alanine racemase C-terminal domain-like"/>
    <property type="match status" value="1"/>
</dbReference>
<dbReference type="FunFam" id="2.40.37.10:FF:000002">
    <property type="entry name" value="Alanine racemase"/>
    <property type="match status" value="1"/>
</dbReference>
<dbReference type="EC" id="5.1.1.1" evidence="4 7"/>
<evidence type="ECO:0000256" key="7">
    <source>
        <dbReference type="HAMAP-Rule" id="MF_01201"/>
    </source>
</evidence>
<dbReference type="GO" id="GO:0030170">
    <property type="term" value="F:pyridoxal phosphate binding"/>
    <property type="evidence" value="ECO:0007669"/>
    <property type="project" value="UniProtKB-UniRule"/>
</dbReference>
<dbReference type="InterPro" id="IPR000821">
    <property type="entry name" value="Ala_racemase"/>
</dbReference>
<comment type="catalytic activity">
    <reaction evidence="1 7">
        <text>L-alanine = D-alanine</text>
        <dbReference type="Rhea" id="RHEA:20249"/>
        <dbReference type="ChEBI" id="CHEBI:57416"/>
        <dbReference type="ChEBI" id="CHEBI:57972"/>
        <dbReference type="EC" id="5.1.1.1"/>
    </reaction>
</comment>
<dbReference type="PROSITE" id="PS00395">
    <property type="entry name" value="ALANINE_RACEMASE"/>
    <property type="match status" value="1"/>
</dbReference>
<dbReference type="InterPro" id="IPR009006">
    <property type="entry name" value="Ala_racemase/Decarboxylase_C"/>
</dbReference>
<feature type="binding site" evidence="7 9">
    <location>
        <position position="320"/>
    </location>
    <ligand>
        <name>substrate</name>
    </ligand>
</feature>
<feature type="active site" description="Proton acceptor; specific for L-alanine" evidence="7">
    <location>
        <position position="272"/>
    </location>
</feature>
<comment type="similarity">
    <text evidence="3 7">Belongs to the alanine racemase family.</text>
</comment>
<dbReference type="HAMAP" id="MF_01201">
    <property type="entry name" value="Ala_racemase"/>
    <property type="match status" value="1"/>
</dbReference>
<evidence type="ECO:0000256" key="3">
    <source>
        <dbReference type="ARBA" id="ARBA00007880"/>
    </source>
</evidence>
<dbReference type="InterPro" id="IPR001608">
    <property type="entry name" value="Ala_racemase_N"/>
</dbReference>
<evidence type="ECO:0000256" key="2">
    <source>
        <dbReference type="ARBA" id="ARBA00001933"/>
    </source>
</evidence>
<dbReference type="InterPro" id="IPR020622">
    <property type="entry name" value="Ala_racemase_pyridoxalP-BS"/>
</dbReference>
<feature type="domain" description="Alanine racemase C-terminal" evidence="10">
    <location>
        <begin position="251"/>
        <end position="375"/>
    </location>
</feature>
<evidence type="ECO:0000256" key="6">
    <source>
        <dbReference type="ARBA" id="ARBA00023235"/>
    </source>
</evidence>
<dbReference type="RefSeq" id="WP_317623043.1">
    <property type="nucleotide sequence ID" value="NZ_FMWD01000001.1"/>
</dbReference>
<dbReference type="GO" id="GO:0005829">
    <property type="term" value="C:cytosol"/>
    <property type="evidence" value="ECO:0007669"/>
    <property type="project" value="TreeGrafter"/>
</dbReference>
<proteinExistence type="inferred from homology"/>
<dbReference type="EMBL" id="FMWD01000001">
    <property type="protein sequence ID" value="SCZ49764.1"/>
    <property type="molecule type" value="Genomic_DNA"/>
</dbReference>
<evidence type="ECO:0000313" key="12">
    <source>
        <dbReference type="Proteomes" id="UP000199648"/>
    </source>
</evidence>
<sequence>MIAGTSQSAAGVSATDAVVGRATRVTIDLGALRHNLSIARITAPRAKVMAAIKANGYGHGLERVATALQGADALGVACINEALALRTAGIEAPITLLEGFFRADEIPLLRAYRFEAVLHEASQVDALERSHFPGPVRVWIKVDTGMHRLGFAPGATRGTWRRLNALEGVEVVGFMTHLACADDRSHPATLRQLALFEESVEGLPGERAIANSAGVLGWPETHAEWIRPGVMLYGISPFLEGRGPETKLRPAMTLHSELIAVNHISKGEFVGYGGTWRAPEALPVGVVAIGYGDGYPRHAPSGTPVLVNGKQVPLIGRVSMDMITVDLRGQPQARVGDPVVLWGEGLPAEVIAERAGTIAYELLCGVTQRVRCEEVGADG</sequence>
<dbReference type="SMART" id="SM01005">
    <property type="entry name" value="Ala_racemase_C"/>
    <property type="match status" value="1"/>
</dbReference>
<comment type="pathway">
    <text evidence="7">Amino-acid biosynthesis; D-alanine biosynthesis; D-alanine from L-alanine: step 1/1.</text>
</comment>
<evidence type="ECO:0000256" key="8">
    <source>
        <dbReference type="PIRSR" id="PIRSR600821-50"/>
    </source>
</evidence>
<keyword evidence="5 7" id="KW-0663">Pyridoxal phosphate</keyword>
<dbReference type="GO" id="GO:0030632">
    <property type="term" value="P:D-alanine biosynthetic process"/>
    <property type="evidence" value="ECO:0007669"/>
    <property type="project" value="UniProtKB-UniRule"/>
</dbReference>
<dbReference type="Gene3D" id="3.20.20.10">
    <property type="entry name" value="Alanine racemase"/>
    <property type="match status" value="1"/>
</dbReference>
<dbReference type="Pfam" id="PF01168">
    <property type="entry name" value="Ala_racemase_N"/>
    <property type="match status" value="1"/>
</dbReference>
<name>A0A1G5PJT1_9GAMM</name>
<keyword evidence="12" id="KW-1185">Reference proteome</keyword>